<evidence type="ECO:0000256" key="6">
    <source>
        <dbReference type="ARBA" id="ARBA00022528"/>
    </source>
</evidence>
<dbReference type="NCBIfam" id="TIGR00553">
    <property type="entry name" value="pabB"/>
    <property type="match status" value="1"/>
</dbReference>
<protein>
    <recommendedName>
        <fullName evidence="5">aminodeoxychorismate synthase</fullName>
        <ecNumber evidence="5">2.6.1.85</ecNumber>
    </recommendedName>
    <alternativeName>
        <fullName evidence="13 16">Para-aminobenzoate synthase</fullName>
    </alternativeName>
    <alternativeName>
        <fullName evidence="14">p-aminobenzoic acid synthase</fullName>
    </alternativeName>
</protein>
<dbReference type="CDD" id="cd01743">
    <property type="entry name" value="GATase1_Anthranilate_Synthase"/>
    <property type="match status" value="1"/>
</dbReference>
<dbReference type="PRINTS" id="PR00099">
    <property type="entry name" value="CPSGATASE"/>
</dbReference>
<evidence type="ECO:0000256" key="10">
    <source>
        <dbReference type="ARBA" id="ARBA00022946"/>
    </source>
</evidence>
<dbReference type="KEGG" id="mcha:111010216"/>
<name>A0A6J1CF96_MOMCH</name>
<evidence type="ECO:0000259" key="17">
    <source>
        <dbReference type="Pfam" id="PF00117"/>
    </source>
</evidence>
<dbReference type="GO" id="GO:0009507">
    <property type="term" value="C:chloroplast"/>
    <property type="evidence" value="ECO:0007669"/>
    <property type="project" value="UniProtKB-SubCell"/>
</dbReference>
<dbReference type="PRINTS" id="PR00097">
    <property type="entry name" value="ANTSNTHASEII"/>
</dbReference>
<evidence type="ECO:0000259" key="19">
    <source>
        <dbReference type="Pfam" id="PF04715"/>
    </source>
</evidence>
<dbReference type="OrthoDB" id="64220at2759"/>
<dbReference type="InterPro" id="IPR017926">
    <property type="entry name" value="GATASE"/>
</dbReference>
<evidence type="ECO:0000256" key="13">
    <source>
        <dbReference type="ARBA" id="ARBA00031329"/>
    </source>
</evidence>
<evidence type="ECO:0000259" key="18">
    <source>
        <dbReference type="Pfam" id="PF00425"/>
    </source>
</evidence>
<dbReference type="GeneID" id="111010216"/>
<dbReference type="GO" id="GO:0000162">
    <property type="term" value="P:L-tryptophan biosynthetic process"/>
    <property type="evidence" value="ECO:0007669"/>
    <property type="project" value="TreeGrafter"/>
</dbReference>
<evidence type="ECO:0000256" key="16">
    <source>
        <dbReference type="ARBA" id="ARBA00078510"/>
    </source>
</evidence>
<evidence type="ECO:0000313" key="20">
    <source>
        <dbReference type="Proteomes" id="UP000504603"/>
    </source>
</evidence>
<comment type="pathway">
    <text evidence="3">Cofactor biosynthesis; tetrahydrofolate biosynthesis; 4-aminobenzoate from chorismate: step 1/2.</text>
</comment>
<evidence type="ECO:0000256" key="11">
    <source>
        <dbReference type="ARBA" id="ARBA00022962"/>
    </source>
</evidence>
<dbReference type="InterPro" id="IPR005801">
    <property type="entry name" value="ADC_synthase"/>
</dbReference>
<evidence type="ECO:0000256" key="7">
    <source>
        <dbReference type="ARBA" id="ARBA00022640"/>
    </source>
</evidence>
<evidence type="ECO:0000256" key="8">
    <source>
        <dbReference type="ARBA" id="ARBA00022679"/>
    </source>
</evidence>
<dbReference type="InterPro" id="IPR006221">
    <property type="entry name" value="TrpG/PapA_dom"/>
</dbReference>
<comment type="catalytic activity">
    <reaction evidence="1">
        <text>chorismate + L-glutamine = 4-amino-4-deoxychorismate + L-glutamate</text>
        <dbReference type="Rhea" id="RHEA:11672"/>
        <dbReference type="ChEBI" id="CHEBI:29748"/>
        <dbReference type="ChEBI" id="CHEBI:29985"/>
        <dbReference type="ChEBI" id="CHEBI:58359"/>
        <dbReference type="ChEBI" id="CHEBI:58406"/>
        <dbReference type="EC" id="2.6.1.85"/>
    </reaction>
</comment>
<feature type="domain" description="Chorismate-utilising enzyme C-terminal" evidence="18">
    <location>
        <begin position="632"/>
        <end position="889"/>
    </location>
</feature>
<keyword evidence="7" id="KW-0934">Plastid</keyword>
<keyword evidence="10" id="KW-0809">Transit peptide</keyword>
<keyword evidence="12" id="KW-0511">Multifunctional enzyme</keyword>
<gene>
    <name evidence="21 22" type="primary">LOC111010216</name>
</gene>
<comment type="similarity">
    <text evidence="4">In the C-terminal section; belongs to the anthranilate synthase component I family.</text>
</comment>
<sequence length="901" mass="101195">MNTGLHSLSSELNFWDGGMSCRSLNSRTSNGFVRIYYLEQKRNRKALKENAGKLSMSSPTTSKLMEGSFRRKKQLHNPRLKLEVVRTLLIDNYDSYTYNIYQDLSVINGLPPVVIQNDDWTWEDAWHYLYEEKAFDNIVISPGPGSPTCANDIGICLRLLHECEDIPILGVCLGHQALGYVHGAKVVRANEPVHGRLSEIEHNGCSLFNGIPSGRNSGSKVVRYHSLVIDPESLPKELIPISWTCSADTQAFLEISNAFSTSDAHAIVSSDSRSGVQKSPRVWPVKGHQNMRNGKVLMAIMHSTRPHYGVQFHPESIGTCFGREIFKNFREITEDHWLNNGPLVIGKENVDYSGNKIILRQPVDQSSDGAFCNRSTGLNGTSRKCVGMNDLVNLSCPSNGVRFLKLRWKKYDHLACEVGGARNIFYQLFGHQKAENTFWLDSSSIEKGRARFSFMGGKGGSLWKQMVFKLSDESGSPFEGGGNLSIEDAQSSTTNTFLKDGFFDYINKELSSFRYERKDYEGLPFDFHGGYVGYIGYELKVECGAAYNQHKSRTPDACFFFADNLLVIDHYSDDVYLLSIHEECYTSTSWLDNAELELMKLKTSVPEKLTEEISLNESFTRCKVDFVAKRSKEGYISDVEKCKQYIKDGESYELCYTTQIRKRIEEIDALRLYLRLREKNPAPYAAWLNFSSEDICVCCSSPERFLQLNRDGVLEAKPIKGTTKRGATTEEDEQLKMQLQYSEKNQAENLMIVDLLRNDLGRVCEPGSVHVPLLMDVESYATVHTMVSTVQGKKESNASAIDCIKAAFPGGSMTGAPKLRSMELLDSIENCPRGIYSGCIGYISYNQTFDLNIVIRTVVLHQGEASIGAGGAIIALSDPIDEYEEMILKTHAPSRVVMEFS</sequence>
<evidence type="ECO:0000256" key="12">
    <source>
        <dbReference type="ARBA" id="ARBA00023268"/>
    </source>
</evidence>
<keyword evidence="8" id="KW-0808">Transferase</keyword>
<dbReference type="GO" id="GO:0046654">
    <property type="term" value="P:tetrahydrofolate biosynthetic process"/>
    <property type="evidence" value="ECO:0007669"/>
    <property type="project" value="UniProtKB-UniPathway"/>
</dbReference>
<dbReference type="PANTHER" id="PTHR11236:SF18">
    <property type="entry name" value="AMINODEOXYCHORISMATE SYNTHASE"/>
    <property type="match status" value="1"/>
</dbReference>
<reference evidence="21 22" key="1">
    <citation type="submission" date="2025-04" db="UniProtKB">
        <authorList>
            <consortium name="RefSeq"/>
        </authorList>
    </citation>
    <scope>IDENTIFICATION</scope>
    <source>
        <strain evidence="21 22">OHB3-1</strain>
    </source>
</reference>
<dbReference type="GO" id="GO:0046820">
    <property type="term" value="F:4-amino-4-deoxychorismate synthase activity"/>
    <property type="evidence" value="ECO:0007669"/>
    <property type="project" value="UniProtKB-EC"/>
</dbReference>
<dbReference type="PROSITE" id="PS51273">
    <property type="entry name" value="GATASE_TYPE_1"/>
    <property type="match status" value="1"/>
</dbReference>
<accession>A0A6J1CF96</accession>
<keyword evidence="9" id="KW-0289">Folate biosynthesis</keyword>
<comment type="subcellular location">
    <subcellularLocation>
        <location evidence="2">Plastid</location>
        <location evidence="2">Chloroplast</location>
    </subcellularLocation>
</comment>
<dbReference type="InterPro" id="IPR005802">
    <property type="entry name" value="ADC_synth_comp_1"/>
</dbReference>
<feature type="domain" description="Anthranilate synthase component I N-terminal" evidence="19">
    <location>
        <begin position="433"/>
        <end position="577"/>
    </location>
</feature>
<dbReference type="EC" id="2.6.1.85" evidence="5"/>
<dbReference type="Pfam" id="PF00425">
    <property type="entry name" value="Chorismate_bind"/>
    <property type="match status" value="1"/>
</dbReference>
<dbReference type="InterPro" id="IPR029062">
    <property type="entry name" value="Class_I_gatase-like"/>
</dbReference>
<evidence type="ECO:0000313" key="22">
    <source>
        <dbReference type="RefSeq" id="XP_022139259.1"/>
    </source>
</evidence>
<dbReference type="InterPro" id="IPR006805">
    <property type="entry name" value="Anth_synth_I_N"/>
</dbReference>
<comment type="function">
    <text evidence="15">Bifunctional enzyme that catalyzes the biosynthesis of 4-amino-4-deoxychorismate (ADC) from chorismate and glutamine. In the first step, a glutamine amidotransferase generates ammonia that is channelled between the binding sites of glutamine and chorismate and used along with chorismate in the second step, catalyzed by aminodeoxychorismate synthase, to produce ADC. Required for the synthesis of 4-aminobenzoate (PABA), an important component in tetrahydrofolate biosynthesis. Does not possess ADC lyase activity.</text>
</comment>
<organism evidence="20 21">
    <name type="scientific">Momordica charantia</name>
    <name type="common">Bitter gourd</name>
    <name type="synonym">Balsam pear</name>
    <dbReference type="NCBI Taxonomy" id="3673"/>
    <lineage>
        <taxon>Eukaryota</taxon>
        <taxon>Viridiplantae</taxon>
        <taxon>Streptophyta</taxon>
        <taxon>Embryophyta</taxon>
        <taxon>Tracheophyta</taxon>
        <taxon>Spermatophyta</taxon>
        <taxon>Magnoliopsida</taxon>
        <taxon>eudicotyledons</taxon>
        <taxon>Gunneridae</taxon>
        <taxon>Pentapetalae</taxon>
        <taxon>rosids</taxon>
        <taxon>fabids</taxon>
        <taxon>Cucurbitales</taxon>
        <taxon>Cucurbitaceae</taxon>
        <taxon>Momordiceae</taxon>
        <taxon>Momordica</taxon>
    </lineage>
</organism>
<dbReference type="UniPathway" id="UPA00077">
    <property type="reaction ID" value="UER00149"/>
</dbReference>
<dbReference type="Pfam" id="PF04715">
    <property type="entry name" value="Anth_synt_I_N"/>
    <property type="match status" value="1"/>
</dbReference>
<dbReference type="SUPFAM" id="SSF56322">
    <property type="entry name" value="ADC synthase"/>
    <property type="match status" value="1"/>
</dbReference>
<feature type="domain" description="Glutamine amidotransferase" evidence="17">
    <location>
        <begin position="88"/>
        <end position="247"/>
    </location>
</feature>
<keyword evidence="20" id="KW-1185">Reference proteome</keyword>
<dbReference type="InterPro" id="IPR015890">
    <property type="entry name" value="Chorismate_C"/>
</dbReference>
<dbReference type="GO" id="GO:0046656">
    <property type="term" value="P:folic acid biosynthetic process"/>
    <property type="evidence" value="ECO:0007669"/>
    <property type="project" value="UniProtKB-KW"/>
</dbReference>
<dbReference type="RefSeq" id="XP_022139259.1">
    <property type="nucleotide sequence ID" value="XM_022283567.1"/>
</dbReference>
<dbReference type="PANTHER" id="PTHR11236">
    <property type="entry name" value="AMINOBENZOATE/ANTHRANILATE SYNTHASE"/>
    <property type="match status" value="1"/>
</dbReference>
<dbReference type="FunFam" id="3.40.50.880:FF:000072">
    <property type="entry name" value="Aminodeoxychorismate synthase, chloroplastic"/>
    <property type="match status" value="1"/>
</dbReference>
<keyword evidence="6" id="KW-0150">Chloroplast</keyword>
<evidence type="ECO:0000256" key="2">
    <source>
        <dbReference type="ARBA" id="ARBA00004229"/>
    </source>
</evidence>
<keyword evidence="11" id="KW-0315">Glutamine amidotransferase</keyword>
<dbReference type="PRINTS" id="PR00096">
    <property type="entry name" value="GATASE"/>
</dbReference>
<evidence type="ECO:0000256" key="1">
    <source>
        <dbReference type="ARBA" id="ARBA00001000"/>
    </source>
</evidence>
<feature type="domain" description="Glutamine amidotransferase" evidence="17">
    <location>
        <begin position="279"/>
        <end position="329"/>
    </location>
</feature>
<dbReference type="Gene3D" id="3.40.50.880">
    <property type="match status" value="1"/>
</dbReference>
<evidence type="ECO:0000256" key="3">
    <source>
        <dbReference type="ARBA" id="ARBA00005009"/>
    </source>
</evidence>
<dbReference type="SUPFAM" id="SSF52317">
    <property type="entry name" value="Class I glutamine amidotransferase-like"/>
    <property type="match status" value="1"/>
</dbReference>
<evidence type="ECO:0000313" key="21">
    <source>
        <dbReference type="RefSeq" id="XP_022139258.1"/>
    </source>
</evidence>
<evidence type="ECO:0000256" key="5">
    <source>
        <dbReference type="ARBA" id="ARBA00013139"/>
    </source>
</evidence>
<proteinExistence type="inferred from homology"/>
<dbReference type="Gene3D" id="3.60.120.10">
    <property type="entry name" value="Anthranilate synthase"/>
    <property type="match status" value="1"/>
</dbReference>
<dbReference type="InterPro" id="IPR019999">
    <property type="entry name" value="Anth_synth_I-like"/>
</dbReference>
<dbReference type="RefSeq" id="XP_022139258.1">
    <property type="nucleotide sequence ID" value="XM_022283566.1"/>
</dbReference>
<dbReference type="Proteomes" id="UP000504603">
    <property type="component" value="Unplaced"/>
</dbReference>
<evidence type="ECO:0000256" key="4">
    <source>
        <dbReference type="ARBA" id="ARBA00005970"/>
    </source>
</evidence>
<dbReference type="AlphaFoldDB" id="A0A6J1CF96"/>
<evidence type="ECO:0000256" key="15">
    <source>
        <dbReference type="ARBA" id="ARBA00060092"/>
    </source>
</evidence>
<evidence type="ECO:0000256" key="9">
    <source>
        <dbReference type="ARBA" id="ARBA00022909"/>
    </source>
</evidence>
<evidence type="ECO:0000256" key="14">
    <source>
        <dbReference type="ARBA" id="ARBA00031904"/>
    </source>
</evidence>
<dbReference type="GO" id="GO:0008153">
    <property type="term" value="P:4-aminobenzoate biosynthetic process"/>
    <property type="evidence" value="ECO:0007669"/>
    <property type="project" value="TreeGrafter"/>
</dbReference>
<dbReference type="Pfam" id="PF00117">
    <property type="entry name" value="GATase"/>
    <property type="match status" value="2"/>
</dbReference>